<dbReference type="EMBL" id="CP073347">
    <property type="protein sequence ID" value="UTW14226.1"/>
    <property type="molecule type" value="Genomic_DNA"/>
</dbReference>
<comment type="similarity">
    <text evidence="2">Belongs to the LptD family.</text>
</comment>
<comment type="subunit">
    <text evidence="2">Component of the lipopolysaccharide transport and assembly complex. Interacts with LptE and LptA.</text>
</comment>
<feature type="domain" description="LPS-assembly protein LptD central" evidence="5">
    <location>
        <begin position="326"/>
        <end position="406"/>
    </location>
</feature>
<keyword evidence="1 2" id="KW-0998">Cell outer membrane</keyword>
<comment type="function">
    <text evidence="2">Together with LptE, is involved in the assembly of lipopolysaccharide (LPS) at the surface of the outer membrane.</text>
</comment>
<evidence type="ECO:0000313" key="6">
    <source>
        <dbReference type="EMBL" id="UTW14226.1"/>
    </source>
</evidence>
<evidence type="ECO:0000256" key="1">
    <source>
        <dbReference type="ARBA" id="ARBA00023237"/>
    </source>
</evidence>
<dbReference type="Pfam" id="PF04453">
    <property type="entry name" value="LptD"/>
    <property type="match status" value="1"/>
</dbReference>
<feature type="compositionally biased region" description="Low complexity" evidence="3">
    <location>
        <begin position="50"/>
        <end position="75"/>
    </location>
</feature>
<dbReference type="RefSeq" id="WP_255856418.1">
    <property type="nucleotide sequence ID" value="NZ_CP073347.1"/>
</dbReference>
<feature type="signal peptide" evidence="2">
    <location>
        <begin position="1"/>
        <end position="21"/>
    </location>
</feature>
<dbReference type="Proteomes" id="UP001058461">
    <property type="component" value="Chromosome"/>
</dbReference>
<evidence type="ECO:0000256" key="2">
    <source>
        <dbReference type="HAMAP-Rule" id="MF_01411"/>
    </source>
</evidence>
<proteinExistence type="inferred from homology"/>
<gene>
    <name evidence="2 6" type="primary">lptD</name>
    <name evidence="6" type="ORF">KDW95_11540</name>
</gene>
<reference evidence="6" key="1">
    <citation type="submission" date="2021-04" db="EMBL/GenBank/DDBJ databases">
        <title>Oceanospirillales bacteria with DddD are important DMSP degraders in coastal seawater.</title>
        <authorList>
            <person name="Liu J."/>
        </authorList>
    </citation>
    <scope>NUCLEOTIDE SEQUENCE</scope>
    <source>
        <strain evidence="6">D13-1</strain>
    </source>
</reference>
<feature type="region of interest" description="Disordered" evidence="3">
    <location>
        <begin position="47"/>
        <end position="128"/>
    </location>
</feature>
<dbReference type="InterPro" id="IPR045659">
    <property type="entry name" value="LptD_2"/>
</dbReference>
<dbReference type="Pfam" id="PF19838">
    <property type="entry name" value="LptD_2"/>
    <property type="match status" value="1"/>
</dbReference>
<dbReference type="PANTHER" id="PTHR30189">
    <property type="entry name" value="LPS-ASSEMBLY PROTEIN"/>
    <property type="match status" value="1"/>
</dbReference>
<evidence type="ECO:0000256" key="3">
    <source>
        <dbReference type="SAM" id="MobiDB-lite"/>
    </source>
</evidence>
<feature type="chain" id="PRO_5044927152" description="LPS-assembly protein LptD" evidence="2">
    <location>
        <begin position="22"/>
        <end position="881"/>
    </location>
</feature>
<feature type="compositionally biased region" description="Low complexity" evidence="3">
    <location>
        <begin position="83"/>
        <end position="102"/>
    </location>
</feature>
<evidence type="ECO:0000259" key="5">
    <source>
        <dbReference type="Pfam" id="PF19838"/>
    </source>
</evidence>
<name>A0ABY5HTC6_9GAMM</name>
<accession>A0ABY5HTC6</accession>
<evidence type="ECO:0000313" key="7">
    <source>
        <dbReference type="Proteomes" id="UP001058461"/>
    </source>
</evidence>
<dbReference type="HAMAP" id="MF_01411">
    <property type="entry name" value="LPS_assembly_LptD"/>
    <property type="match status" value="1"/>
</dbReference>
<keyword evidence="2" id="KW-0472">Membrane</keyword>
<dbReference type="PANTHER" id="PTHR30189:SF1">
    <property type="entry name" value="LPS-ASSEMBLY PROTEIN LPTD"/>
    <property type="match status" value="1"/>
</dbReference>
<dbReference type="InterPro" id="IPR007543">
    <property type="entry name" value="LptD_C"/>
</dbReference>
<dbReference type="InterPro" id="IPR050218">
    <property type="entry name" value="LptD"/>
</dbReference>
<keyword evidence="7" id="KW-1185">Reference proteome</keyword>
<dbReference type="InterPro" id="IPR020889">
    <property type="entry name" value="LipoPS_assembly_LptD"/>
</dbReference>
<organism evidence="6 7">
    <name type="scientific">Marinobacterium rhizophilum</name>
    <dbReference type="NCBI Taxonomy" id="420402"/>
    <lineage>
        <taxon>Bacteria</taxon>
        <taxon>Pseudomonadati</taxon>
        <taxon>Pseudomonadota</taxon>
        <taxon>Gammaproteobacteria</taxon>
        <taxon>Oceanospirillales</taxon>
        <taxon>Oceanospirillaceae</taxon>
        <taxon>Marinobacterium</taxon>
    </lineage>
</organism>
<feature type="compositionally biased region" description="Pro residues" evidence="3">
    <location>
        <begin position="103"/>
        <end position="119"/>
    </location>
</feature>
<comment type="subcellular location">
    <subcellularLocation>
        <location evidence="2">Cell outer membrane</location>
    </subcellularLocation>
</comment>
<sequence precursor="true">MPFLRRSAYKLSLAISSALFAQVAAAQAPEASGWDCTQTAQGQWECGAGAADTSVPTATPVPAAAPTASRAATTPEAPPVAEAPPAAETAPVTAAPNAGTPPAQAPQPPAEPVVEPPQPSAVAAPATATAADAAIARAQRQTDNPYAHLDWYPYAPGEHTGLCRGRYIEPAMDVADGDTPFNLQRVLIAAASSQSELGGLTQLEGGVQVNQGGRQLSSAYAEYDQFTQLVRLEGDVRYRERGMLLVSDAAQTNLNNLETIFSQSEYVLHPQHIRGNAERILRLEDGRIRIEDGSYTQCEPGNTSWQLAADSIVLNPNTGFGEARGAMLEILDVPVLYLPYFYFPIDDRRVSGFLYPAISYSSSEGIDIAAPYYFNLAPNVDDTFTPRLLSERGLILENEFRYMNRWSQTALSNAVLIDDDKTGEDRWLLGVDHEGTPWTGWQSYIDYTAVSDVDYFDDLDPTNLDISYASHLNKLGELRYDARDWSFIARTHAYQSLSSSEKSPYRRLPQFLFDGRVPDLAGGLEADYQAEYVRFDRDSSDPLLSLADKVQGDRVHLSPGISRPLERSWGYVKPELKLWSTQYQLDDQLAGLDQNPSINTLIASVDSGLTFERQANFENRSYTQTLEPRLFYLYVPEEDQTDIPAFDTAELDFRYDSLFRTNRFSGRDRIGDANQLSLGLASKFYDDSGRERFAMALGQAYYFDDRTVQLDSTTPADTESVSNFAAKVDWSLTQDLRLSHDSELDKDSLDAVAQNYRLTFSPSDDRLVYASYRDHETERQQADFGLRWPLNEQWNLLARWREDLMEGETLDALLGVEYKDCCWKVRLGVRDWVRDNDGTRTSDQAVMLQFVLRGLGSVGDDDTTLFIREITGFNEDKDEEF</sequence>
<protein>
    <recommendedName>
        <fullName evidence="2">LPS-assembly protein LptD</fullName>
    </recommendedName>
</protein>
<evidence type="ECO:0000259" key="4">
    <source>
        <dbReference type="Pfam" id="PF04453"/>
    </source>
</evidence>
<comment type="caution">
    <text evidence="2">Lacks conserved residue(s) required for the propagation of feature annotation.</text>
</comment>
<feature type="domain" description="LptD C-terminal" evidence="4">
    <location>
        <begin position="425"/>
        <end position="794"/>
    </location>
</feature>
<keyword evidence="2" id="KW-0732">Signal</keyword>